<dbReference type="InterPro" id="IPR036291">
    <property type="entry name" value="NAD(P)-bd_dom_sf"/>
</dbReference>
<dbReference type="Gene3D" id="3.40.50.720">
    <property type="entry name" value="NAD(P)-binding Rossmann-like Domain"/>
    <property type="match status" value="1"/>
</dbReference>
<name>A0A3D9H8I8_9PROT</name>
<dbReference type="EMBL" id="QRDW01000011">
    <property type="protein sequence ID" value="RED45795.1"/>
    <property type="molecule type" value="Genomic_DNA"/>
</dbReference>
<keyword evidence="5" id="KW-1185">Reference proteome</keyword>
<dbReference type="PANTHER" id="PTHR44196:SF1">
    <property type="entry name" value="DEHYDROGENASE_REDUCTASE SDR FAMILY MEMBER 7B"/>
    <property type="match status" value="1"/>
</dbReference>
<dbReference type="RefSeq" id="WP_181905457.1">
    <property type="nucleotide sequence ID" value="NZ_QRDW01000011.1"/>
</dbReference>
<dbReference type="PRINTS" id="PR00081">
    <property type="entry name" value="GDHRDH"/>
</dbReference>
<dbReference type="Pfam" id="PF00106">
    <property type="entry name" value="adh_short"/>
    <property type="match status" value="1"/>
</dbReference>
<gene>
    <name evidence="4" type="ORF">DFP90_11142</name>
</gene>
<evidence type="ECO:0000256" key="3">
    <source>
        <dbReference type="SAM" id="Phobius"/>
    </source>
</evidence>
<keyword evidence="3" id="KW-0472">Membrane</keyword>
<comment type="similarity">
    <text evidence="1">Belongs to the short-chain dehydrogenases/reductases (SDR) family.</text>
</comment>
<sequence length="260" mass="27887">MTGPAFPTVWITGASSGIGQTLARLLADEGSQVCLTARPSERLEAAVAGHPHFHGQPADVSDVESLRAAYDRIMENHGLPDLVIFNAAIYQPGPTSEINPEDAAKQIATNLTGVVNGVGSILPAMLERGRGRIAIVGSVAGYRGLPNAGIYGATKAALISYAESLHGECRDRGVQIQIINPGFVETPMTAKNDFPMPFLITADQAAQTIRHGLNSKRFEIAFPAKFVWILKALAILPYGLFFPLTRRLTGTPEHHDNEQP</sequence>
<keyword evidence="2" id="KW-0560">Oxidoreductase</keyword>
<evidence type="ECO:0000313" key="4">
    <source>
        <dbReference type="EMBL" id="RED45795.1"/>
    </source>
</evidence>
<organism evidence="4 5">
    <name type="scientific">Aestuariispira insulae</name>
    <dbReference type="NCBI Taxonomy" id="1461337"/>
    <lineage>
        <taxon>Bacteria</taxon>
        <taxon>Pseudomonadati</taxon>
        <taxon>Pseudomonadota</taxon>
        <taxon>Alphaproteobacteria</taxon>
        <taxon>Rhodospirillales</taxon>
        <taxon>Kiloniellaceae</taxon>
        <taxon>Aestuariispira</taxon>
    </lineage>
</organism>
<dbReference type="InterPro" id="IPR002347">
    <property type="entry name" value="SDR_fam"/>
</dbReference>
<protein>
    <submittedName>
        <fullName evidence="4">Short-subunit dehydrogenase</fullName>
    </submittedName>
</protein>
<dbReference type="GO" id="GO:0016020">
    <property type="term" value="C:membrane"/>
    <property type="evidence" value="ECO:0007669"/>
    <property type="project" value="TreeGrafter"/>
</dbReference>
<dbReference type="SUPFAM" id="SSF51735">
    <property type="entry name" value="NAD(P)-binding Rossmann-fold domains"/>
    <property type="match status" value="1"/>
</dbReference>
<dbReference type="PANTHER" id="PTHR44196">
    <property type="entry name" value="DEHYDROGENASE/REDUCTASE SDR FAMILY MEMBER 7B"/>
    <property type="match status" value="1"/>
</dbReference>
<evidence type="ECO:0000256" key="1">
    <source>
        <dbReference type="ARBA" id="ARBA00006484"/>
    </source>
</evidence>
<reference evidence="4 5" key="1">
    <citation type="submission" date="2018-07" db="EMBL/GenBank/DDBJ databases">
        <title>Genomic Encyclopedia of Type Strains, Phase III (KMG-III): the genomes of soil and plant-associated and newly described type strains.</title>
        <authorList>
            <person name="Whitman W."/>
        </authorList>
    </citation>
    <scope>NUCLEOTIDE SEQUENCE [LARGE SCALE GENOMIC DNA]</scope>
    <source>
        <strain evidence="4 5">CECT 8488</strain>
    </source>
</reference>
<dbReference type="InterPro" id="IPR020904">
    <property type="entry name" value="Sc_DH/Rdtase_CS"/>
</dbReference>
<dbReference type="AlphaFoldDB" id="A0A3D9H8I8"/>
<evidence type="ECO:0000313" key="5">
    <source>
        <dbReference type="Proteomes" id="UP000256845"/>
    </source>
</evidence>
<dbReference type="GO" id="GO:0016491">
    <property type="term" value="F:oxidoreductase activity"/>
    <property type="evidence" value="ECO:0007669"/>
    <property type="project" value="UniProtKB-KW"/>
</dbReference>
<dbReference type="PROSITE" id="PS00061">
    <property type="entry name" value="ADH_SHORT"/>
    <property type="match status" value="1"/>
</dbReference>
<proteinExistence type="inferred from homology"/>
<comment type="caution">
    <text evidence="4">The sequence shown here is derived from an EMBL/GenBank/DDBJ whole genome shotgun (WGS) entry which is preliminary data.</text>
</comment>
<keyword evidence="3" id="KW-1133">Transmembrane helix</keyword>
<feature type="transmembrane region" description="Helical" evidence="3">
    <location>
        <begin position="226"/>
        <end position="244"/>
    </location>
</feature>
<keyword evidence="3" id="KW-0812">Transmembrane</keyword>
<dbReference type="Proteomes" id="UP000256845">
    <property type="component" value="Unassembled WGS sequence"/>
</dbReference>
<evidence type="ECO:0000256" key="2">
    <source>
        <dbReference type="ARBA" id="ARBA00023002"/>
    </source>
</evidence>
<accession>A0A3D9H8I8</accession>